<organism evidence="2 3">
    <name type="scientific">Pontibacterium sinense</name>
    <dbReference type="NCBI Taxonomy" id="2781979"/>
    <lineage>
        <taxon>Bacteria</taxon>
        <taxon>Pseudomonadati</taxon>
        <taxon>Pseudomonadota</taxon>
        <taxon>Gammaproteobacteria</taxon>
        <taxon>Oceanospirillales</taxon>
        <taxon>Oceanospirillaceae</taxon>
        <taxon>Pontibacterium</taxon>
    </lineage>
</organism>
<keyword evidence="1" id="KW-1133">Transmembrane helix</keyword>
<dbReference type="InterPro" id="IPR018643">
    <property type="entry name" value="DUF2069_membrane"/>
</dbReference>
<feature type="transmembrane region" description="Helical" evidence="1">
    <location>
        <begin position="40"/>
        <end position="61"/>
    </location>
</feature>
<keyword evidence="1" id="KW-0472">Membrane</keyword>
<dbReference type="Proteomes" id="UP000640333">
    <property type="component" value="Unassembled WGS sequence"/>
</dbReference>
<gene>
    <name evidence="2" type="ORF">IOQ59_14960</name>
</gene>
<dbReference type="RefSeq" id="WP_193954189.1">
    <property type="nucleotide sequence ID" value="NZ_JADEYS010000016.1"/>
</dbReference>
<reference evidence="2" key="1">
    <citation type="submission" date="2020-10" db="EMBL/GenBank/DDBJ databases">
        <title>Bacterium isolated from coastal waters sediment.</title>
        <authorList>
            <person name="Chen R.-J."/>
            <person name="Lu D.-C."/>
            <person name="Zhu K.-L."/>
            <person name="Du Z.-J."/>
        </authorList>
    </citation>
    <scope>NUCLEOTIDE SEQUENCE</scope>
    <source>
        <strain evidence="2">N1Y112</strain>
    </source>
</reference>
<dbReference type="AlphaFoldDB" id="A0A8J7K6J2"/>
<evidence type="ECO:0000313" key="2">
    <source>
        <dbReference type="EMBL" id="MBE9398555.1"/>
    </source>
</evidence>
<proteinExistence type="predicted"/>
<protein>
    <submittedName>
        <fullName evidence="2">DUF2069 domain-containing protein</fullName>
    </submittedName>
</protein>
<keyword evidence="1" id="KW-0812">Transmembrane</keyword>
<dbReference type="EMBL" id="JADEYS010000016">
    <property type="protein sequence ID" value="MBE9398555.1"/>
    <property type="molecule type" value="Genomic_DNA"/>
</dbReference>
<keyword evidence="3" id="KW-1185">Reference proteome</keyword>
<feature type="transmembrane region" description="Helical" evidence="1">
    <location>
        <begin position="94"/>
        <end position="113"/>
    </location>
</feature>
<accession>A0A8J7K6J2</accession>
<name>A0A8J7K6J2_9GAMM</name>
<feature type="transmembrane region" description="Helical" evidence="1">
    <location>
        <begin position="68"/>
        <end position="88"/>
    </location>
</feature>
<evidence type="ECO:0000313" key="3">
    <source>
        <dbReference type="Proteomes" id="UP000640333"/>
    </source>
</evidence>
<feature type="transmembrane region" description="Helical" evidence="1">
    <location>
        <begin position="12"/>
        <end position="34"/>
    </location>
</feature>
<sequence length="126" mass="14220">MAEDYRLKARLSRLITVSCYVGLLALFAVWHLVIQPVPDANPWVIVLFKSAILLAFAPTVISGNPRGHAWLCFVLMLYFIPAVLSALIPETFALGMISCVLIVTLFTSAMMYARWQSRYNKQLNQE</sequence>
<dbReference type="Pfam" id="PF09842">
    <property type="entry name" value="DUF2069"/>
    <property type="match status" value="1"/>
</dbReference>
<comment type="caution">
    <text evidence="2">The sequence shown here is derived from an EMBL/GenBank/DDBJ whole genome shotgun (WGS) entry which is preliminary data.</text>
</comment>
<evidence type="ECO:0000256" key="1">
    <source>
        <dbReference type="SAM" id="Phobius"/>
    </source>
</evidence>